<evidence type="ECO:0000313" key="2">
    <source>
        <dbReference type="Proteomes" id="UP000095039"/>
    </source>
</evidence>
<dbReference type="EMBL" id="AJWN02000032">
    <property type="protein sequence ID" value="OEE63068.1"/>
    <property type="molecule type" value="Genomic_DNA"/>
</dbReference>
<dbReference type="AlphaFoldDB" id="A0A1E5CC35"/>
<gene>
    <name evidence="1" type="ORF">A1OK_21020</name>
</gene>
<dbReference type="RefSeq" id="WP_016958778.1">
    <property type="nucleotide sequence ID" value="NZ_AJWN02000032.1"/>
</dbReference>
<sequence>MSDAAVLSHFRKKHFWMASHVENAQYPTPESLQGLKCYQVAETEPKQVERAAVSAPVEGYSFYAVDCHPLMVRYARTLAQKWPEAEHAAMLEYLSQLSLTDIPTPDGINVALYVAMQSGKPVATGMIFSSTEENDVSVVGLYDIYGMTEEAERAIRGHLATLTDTEVLVSE</sequence>
<dbReference type="Proteomes" id="UP000095039">
    <property type="component" value="Unassembled WGS sequence"/>
</dbReference>
<accession>A0A1E5CC35</accession>
<organism evidence="1 2">
    <name type="scientific">Enterovibrio norvegicus FF-454</name>
    <dbReference type="NCBI Taxonomy" id="1185651"/>
    <lineage>
        <taxon>Bacteria</taxon>
        <taxon>Pseudomonadati</taxon>
        <taxon>Pseudomonadota</taxon>
        <taxon>Gammaproteobacteria</taxon>
        <taxon>Vibrionales</taxon>
        <taxon>Vibrionaceae</taxon>
        <taxon>Enterovibrio</taxon>
    </lineage>
</organism>
<name>A0A1E5CC35_9GAMM</name>
<protein>
    <submittedName>
        <fullName evidence="1">Uncharacterized protein</fullName>
    </submittedName>
</protein>
<evidence type="ECO:0000313" key="1">
    <source>
        <dbReference type="EMBL" id="OEE63068.1"/>
    </source>
</evidence>
<comment type="caution">
    <text evidence="1">The sequence shown here is derived from an EMBL/GenBank/DDBJ whole genome shotgun (WGS) entry which is preliminary data.</text>
</comment>
<proteinExistence type="predicted"/>
<keyword evidence="2" id="KW-1185">Reference proteome</keyword>
<reference evidence="1 2" key="1">
    <citation type="journal article" date="2012" name="Science">
        <title>Ecological populations of bacteria act as socially cohesive units of antibiotic production and resistance.</title>
        <authorList>
            <person name="Cordero O.X."/>
            <person name="Wildschutte H."/>
            <person name="Kirkup B."/>
            <person name="Proehl S."/>
            <person name="Ngo L."/>
            <person name="Hussain F."/>
            <person name="Le Roux F."/>
            <person name="Mincer T."/>
            <person name="Polz M.F."/>
        </authorList>
    </citation>
    <scope>NUCLEOTIDE SEQUENCE [LARGE SCALE GENOMIC DNA]</scope>
    <source>
        <strain evidence="1 2">FF-454</strain>
    </source>
</reference>